<dbReference type="AlphaFoldDB" id="A0A543NKA3"/>
<keyword evidence="4" id="KW-1185">Reference proteome</keyword>
<dbReference type="Proteomes" id="UP000317422">
    <property type="component" value="Unassembled WGS sequence"/>
</dbReference>
<dbReference type="PROSITE" id="PS50005">
    <property type="entry name" value="TPR"/>
    <property type="match status" value="1"/>
</dbReference>
<evidence type="ECO:0000256" key="2">
    <source>
        <dbReference type="SAM" id="MobiDB-lite"/>
    </source>
</evidence>
<name>A0A543NKA3_9ACTN</name>
<evidence type="ECO:0000313" key="4">
    <source>
        <dbReference type="Proteomes" id="UP000317422"/>
    </source>
</evidence>
<gene>
    <name evidence="3" type="ORF">FHX37_2241</name>
</gene>
<organism evidence="3 4">
    <name type="scientific">Haloactinospora alba</name>
    <dbReference type="NCBI Taxonomy" id="405555"/>
    <lineage>
        <taxon>Bacteria</taxon>
        <taxon>Bacillati</taxon>
        <taxon>Actinomycetota</taxon>
        <taxon>Actinomycetes</taxon>
        <taxon>Streptosporangiales</taxon>
        <taxon>Nocardiopsidaceae</taxon>
        <taxon>Haloactinospora</taxon>
    </lineage>
</organism>
<dbReference type="OrthoDB" id="9799122at2"/>
<dbReference type="Gene3D" id="1.25.40.10">
    <property type="entry name" value="Tetratricopeptide repeat domain"/>
    <property type="match status" value="1"/>
</dbReference>
<dbReference type="EMBL" id="VFQC01000001">
    <property type="protein sequence ID" value="TQN32291.1"/>
    <property type="molecule type" value="Genomic_DNA"/>
</dbReference>
<keyword evidence="1" id="KW-0802">TPR repeat</keyword>
<dbReference type="InterPro" id="IPR019734">
    <property type="entry name" value="TPR_rpt"/>
</dbReference>
<evidence type="ECO:0000256" key="1">
    <source>
        <dbReference type="PROSITE-ProRule" id="PRU00339"/>
    </source>
</evidence>
<reference evidence="3 4" key="1">
    <citation type="submission" date="2019-06" db="EMBL/GenBank/DDBJ databases">
        <title>Sequencing the genomes of 1000 actinobacteria strains.</title>
        <authorList>
            <person name="Klenk H.-P."/>
        </authorList>
    </citation>
    <scope>NUCLEOTIDE SEQUENCE [LARGE SCALE GENOMIC DNA]</scope>
    <source>
        <strain evidence="3 4">DSM 45015</strain>
    </source>
</reference>
<dbReference type="InterPro" id="IPR011990">
    <property type="entry name" value="TPR-like_helical_dom_sf"/>
</dbReference>
<comment type="caution">
    <text evidence="3">The sequence shown here is derived from an EMBL/GenBank/DDBJ whole genome shotgun (WGS) entry which is preliminary data.</text>
</comment>
<feature type="region of interest" description="Disordered" evidence="2">
    <location>
        <begin position="89"/>
        <end position="112"/>
    </location>
</feature>
<dbReference type="Pfam" id="PF14559">
    <property type="entry name" value="TPR_19"/>
    <property type="match status" value="1"/>
</dbReference>
<proteinExistence type="predicted"/>
<dbReference type="SUPFAM" id="SSF48452">
    <property type="entry name" value="TPR-like"/>
    <property type="match status" value="1"/>
</dbReference>
<sequence>MTDAAPETTFNAFTLARHCFELGDPIEAANILAPVAEREPWSRSILELLGRAYFHSAQLTRAEQTFRRIVELDPCDSWAHIALARSLERQSRDSEAAPHRRMHAAMSGGSLD</sequence>
<protein>
    <submittedName>
        <fullName evidence="3">Tetratricopeptide repeat protein</fullName>
    </submittedName>
</protein>
<feature type="repeat" description="TPR" evidence="1">
    <location>
        <begin position="43"/>
        <end position="76"/>
    </location>
</feature>
<feature type="compositionally biased region" description="Basic and acidic residues" evidence="2">
    <location>
        <begin position="89"/>
        <end position="98"/>
    </location>
</feature>
<evidence type="ECO:0000313" key="3">
    <source>
        <dbReference type="EMBL" id="TQN32291.1"/>
    </source>
</evidence>
<accession>A0A543NKA3</accession>